<dbReference type="KEGG" id="mfa:Mfla_2685"/>
<dbReference type="Pfam" id="PF24801">
    <property type="entry name" value="FNIII-A_GpJ"/>
    <property type="match status" value="1"/>
</dbReference>
<evidence type="ECO:0000313" key="3">
    <source>
        <dbReference type="EMBL" id="ABE50948.1"/>
    </source>
</evidence>
<dbReference type="HOGENOM" id="CLU_274048_0_0_4"/>
<dbReference type="eggNOG" id="COG4733">
    <property type="taxonomic scope" value="Bacteria"/>
</dbReference>
<dbReference type="OrthoDB" id="8641246at2"/>
<feature type="transmembrane region" description="Helical" evidence="1">
    <location>
        <begin position="118"/>
        <end position="138"/>
    </location>
</feature>
<evidence type="ECO:0000259" key="2">
    <source>
        <dbReference type="Pfam" id="PF24801"/>
    </source>
</evidence>
<proteinExistence type="predicted"/>
<keyword evidence="1" id="KW-0812">Transmembrane</keyword>
<sequence length="1171" mass="126350">MKATVITVRNPFAPAQNRTVTEIRRRRRIAALAPQTAMPFICHLNGKPLLRPQWSRCVEDGDIVIFSILVRGGGGGGSNPLRIVMMVAVMYVTGGLGGTMGAMGGVGGMVATGATATMINIAVGMVGMAVINAVLPVTNTPASMKMQSLAAPSPTYSIGSQGNQARLGQPIPKIYGRHKVYPDLAAMPYTEYAGNEQYLYQLFCVGLGEYELEALRMEESPIENFPEVTVEIVQPGELVTLFPTNVYTAPEVAGQELENTWTGGFPACGASQQLNAIAVDIVAPRGLYYANDQGGLTARSVTVAVEARLIDTDGNPLDEWQTLGVETFSAASQTVIRNSYRYEVTPGRYEVRVQRSSGKDTSSRAANDVTWTALRGYMPGNQSYGNVTMVAIRMRATNSLSSQSSRRFNLIATSKLRVWNGVAWSAPVATRSIAWAIADALMASYGGKLPQKRIDLDGLLSLDQTWAARGDTFNGVFDTQNTLFDAVKNIALVGRAQPYQQGGIWYVWRDQPQAMPVGLFNARNIIKGSFKTQYLLPTEQTADALVIPYWDEETWSEKTVTCQLDESAPGNPKEIPRVFGMTTRKQVWQHGMYTLANNRYRRELSTLTTEMDGFIPTYGDMLAIAAARDVGQYSGDVMEYDAVSRTITTSEPLTWSTGGANHFFAFRRRNGDYDGPYRATPGATDYEAVLDTPLDFTPDTGTDRERTSYRFGVGQPRMMLARGIRPRSRDRVEISLVIEAPEVHTADSGLPPETPSDWNLPVQVSRPAVSGLTVLPGGTPDMPMAQANWVPSPGAEYYVVEVSYDDGDSWQPVGQPTNNSITFPVRPGIIQVAISAVGQAQGLRTVWTGAPFSNAAALPSVTGLILAQPFVGRSAKWLWNPVVGNVTYTVTIYAGAGLTLKRTVQNLKQPEFEYTYEDAIADGGPWRILRIGVRAYSIDSASEATTYLNAENPQVAAPTGLSITAGPGALTVNVNPPADTDVAGMMIWMSAISGFTPSLDTLVYDGPGFSRGFGGLGAGVPQYFRVALYDTFGKDSLNISSEITASPIALGGVPQSMDIPDSNMGDIVYVINEQSLYQWKGDAIGYERAQPAVIGNQIIGGIIQAAIELQAAHITGGSLNINNRFKVDSGGDLDLVGPDGTVGLALEQSSRLVVRSPSGARRVLIGKWSAT</sequence>
<protein>
    <submittedName>
        <fullName evidence="3">Phage-related protein tail component-like protein</fullName>
    </submittedName>
</protein>
<accession>Q1GXT9</accession>
<evidence type="ECO:0000256" key="1">
    <source>
        <dbReference type="SAM" id="Phobius"/>
    </source>
</evidence>
<dbReference type="RefSeq" id="WP_011480901.1">
    <property type="nucleotide sequence ID" value="NC_007947.1"/>
</dbReference>
<dbReference type="AlphaFoldDB" id="Q1GXT9"/>
<name>Q1GXT9_METFK</name>
<dbReference type="EMBL" id="CP000284">
    <property type="protein sequence ID" value="ABE50948.1"/>
    <property type="molecule type" value="Genomic_DNA"/>
</dbReference>
<evidence type="ECO:0000313" key="4">
    <source>
        <dbReference type="Proteomes" id="UP000002440"/>
    </source>
</evidence>
<feature type="domain" description="Tip attachment protein J HDII-ins2" evidence="2">
    <location>
        <begin position="272"/>
        <end position="377"/>
    </location>
</feature>
<keyword evidence="1" id="KW-1133">Transmembrane helix</keyword>
<feature type="transmembrane region" description="Helical" evidence="1">
    <location>
        <begin position="83"/>
        <end position="106"/>
    </location>
</feature>
<dbReference type="InterPro" id="IPR055385">
    <property type="entry name" value="GpJ_HDII-ins2"/>
</dbReference>
<organism evidence="3 4">
    <name type="scientific">Methylobacillus flagellatus (strain ATCC 51484 / DSM 6875 / VKM B-1610 / KT)</name>
    <dbReference type="NCBI Taxonomy" id="265072"/>
    <lineage>
        <taxon>Bacteria</taxon>
        <taxon>Pseudomonadati</taxon>
        <taxon>Pseudomonadota</taxon>
        <taxon>Betaproteobacteria</taxon>
        <taxon>Nitrosomonadales</taxon>
        <taxon>Methylophilaceae</taxon>
        <taxon>Methylobacillus</taxon>
    </lineage>
</organism>
<dbReference type="STRING" id="265072.Mfla_2685"/>
<dbReference type="NCBIfam" id="NF040662">
    <property type="entry name" value="attach_TipJ_rel"/>
    <property type="match status" value="1"/>
</dbReference>
<reference evidence="3 4" key="1">
    <citation type="submission" date="2006-03" db="EMBL/GenBank/DDBJ databases">
        <title>Complete sequence of Methylobacillus flagellatus KT.</title>
        <authorList>
            <consortium name="US DOE Joint Genome Institute"/>
            <person name="Copeland A."/>
            <person name="Lucas S."/>
            <person name="Lapidus A."/>
            <person name="Barry K."/>
            <person name="Detter J.C."/>
            <person name="Glavina del Rio T."/>
            <person name="Hammon N."/>
            <person name="Israni S."/>
            <person name="Dalin E."/>
            <person name="Tice H."/>
            <person name="Pitluck S."/>
            <person name="Brettin T."/>
            <person name="Bruce D."/>
            <person name="Han C."/>
            <person name="Tapia R."/>
            <person name="Saunders E."/>
            <person name="Gilna P."/>
            <person name="Schmutz J."/>
            <person name="Larimer F."/>
            <person name="Land M."/>
            <person name="Kyrpides N."/>
            <person name="Anderson I."/>
            <person name="Richardson P."/>
        </authorList>
    </citation>
    <scope>NUCLEOTIDE SEQUENCE [LARGE SCALE GENOMIC DNA]</scope>
    <source>
        <strain evidence="4">KT / ATCC 51484 / DSM 6875</strain>
    </source>
</reference>
<keyword evidence="1" id="KW-0472">Membrane</keyword>
<dbReference type="Proteomes" id="UP000002440">
    <property type="component" value="Chromosome"/>
</dbReference>
<keyword evidence="4" id="KW-1185">Reference proteome</keyword>
<gene>
    <name evidence="3" type="ordered locus">Mfla_2685</name>
</gene>